<dbReference type="AlphaFoldDB" id="A0A1Y2HW99"/>
<evidence type="ECO:0000256" key="1">
    <source>
        <dbReference type="SAM" id="MobiDB-lite"/>
    </source>
</evidence>
<name>A0A1Y2HW99_9FUNG</name>
<dbReference type="SUPFAM" id="SSF56399">
    <property type="entry name" value="ADP-ribosylation"/>
    <property type="match status" value="1"/>
</dbReference>
<feature type="region of interest" description="Disordered" evidence="1">
    <location>
        <begin position="1"/>
        <end position="31"/>
    </location>
</feature>
<dbReference type="Pfam" id="PF00644">
    <property type="entry name" value="PARP"/>
    <property type="match status" value="1"/>
</dbReference>
<dbReference type="GO" id="GO:0003950">
    <property type="term" value="F:NAD+ poly-ADP-ribosyltransferase activity"/>
    <property type="evidence" value="ECO:0007669"/>
    <property type="project" value="InterPro"/>
</dbReference>
<evidence type="ECO:0000313" key="4">
    <source>
        <dbReference type="Proteomes" id="UP000193411"/>
    </source>
</evidence>
<dbReference type="Gene3D" id="3.90.228.10">
    <property type="match status" value="1"/>
</dbReference>
<feature type="domain" description="PARP catalytic" evidence="2">
    <location>
        <begin position="38"/>
        <end position="144"/>
    </location>
</feature>
<evidence type="ECO:0000259" key="2">
    <source>
        <dbReference type="Pfam" id="PF00644"/>
    </source>
</evidence>
<feature type="compositionally biased region" description="Pro residues" evidence="1">
    <location>
        <begin position="1"/>
        <end position="10"/>
    </location>
</feature>
<gene>
    <name evidence="3" type="ORF">BCR44DRAFT_1459095</name>
</gene>
<comment type="caution">
    <text evidence="3">The sequence shown here is derived from an EMBL/GenBank/DDBJ whole genome shotgun (WGS) entry which is preliminary data.</text>
</comment>
<keyword evidence="4" id="KW-1185">Reference proteome</keyword>
<dbReference type="Proteomes" id="UP000193411">
    <property type="component" value="Unassembled WGS sequence"/>
</dbReference>
<dbReference type="EMBL" id="MCFL01000009">
    <property type="protein sequence ID" value="ORZ38224.1"/>
    <property type="molecule type" value="Genomic_DNA"/>
</dbReference>
<protein>
    <recommendedName>
        <fullName evidence="2">PARP catalytic domain-containing protein</fullName>
    </recommendedName>
</protein>
<evidence type="ECO:0000313" key="3">
    <source>
        <dbReference type="EMBL" id="ORZ38224.1"/>
    </source>
</evidence>
<sequence>MTNPSPPPSPTIAARFSIDPNDLSTSESESRAYDLEEMEAAVARSREFELVDVEYVDNPALREAFEATRSRFEADGKESEELLVYHGTLLENIEPIVRQGFKIGGQSCQESRYPDKSLVRWFLSLGYGIYTARSLPSAAVYSKQSLGPDGLIRVIGLLALRGAAAHPQLGARKAKNAVPMDQADSFDNGEWCGRLFDCA</sequence>
<organism evidence="3 4">
    <name type="scientific">Catenaria anguillulae PL171</name>
    <dbReference type="NCBI Taxonomy" id="765915"/>
    <lineage>
        <taxon>Eukaryota</taxon>
        <taxon>Fungi</taxon>
        <taxon>Fungi incertae sedis</taxon>
        <taxon>Blastocladiomycota</taxon>
        <taxon>Blastocladiomycetes</taxon>
        <taxon>Blastocladiales</taxon>
        <taxon>Catenariaceae</taxon>
        <taxon>Catenaria</taxon>
    </lineage>
</organism>
<accession>A0A1Y2HW99</accession>
<proteinExistence type="predicted"/>
<dbReference type="InterPro" id="IPR012317">
    <property type="entry name" value="Poly(ADP-ribose)pol_cat_dom"/>
</dbReference>
<reference evidence="3 4" key="1">
    <citation type="submission" date="2016-07" db="EMBL/GenBank/DDBJ databases">
        <title>Pervasive Adenine N6-methylation of Active Genes in Fungi.</title>
        <authorList>
            <consortium name="DOE Joint Genome Institute"/>
            <person name="Mondo S.J."/>
            <person name="Dannebaum R.O."/>
            <person name="Kuo R.C."/>
            <person name="Labutti K."/>
            <person name="Haridas S."/>
            <person name="Kuo A."/>
            <person name="Salamov A."/>
            <person name="Ahrendt S.R."/>
            <person name="Lipzen A."/>
            <person name="Sullivan W."/>
            <person name="Andreopoulos W.B."/>
            <person name="Clum A."/>
            <person name="Lindquist E."/>
            <person name="Daum C."/>
            <person name="Ramamoorthy G.K."/>
            <person name="Gryganskyi A."/>
            <person name="Culley D."/>
            <person name="Magnuson J.K."/>
            <person name="James T.Y."/>
            <person name="O'Malley M.A."/>
            <person name="Stajich J.E."/>
            <person name="Spatafora J.W."/>
            <person name="Visel A."/>
            <person name="Grigoriev I.V."/>
        </authorList>
    </citation>
    <scope>NUCLEOTIDE SEQUENCE [LARGE SCALE GENOMIC DNA]</scope>
    <source>
        <strain evidence="3 4">PL171</strain>
    </source>
</reference>
<dbReference type="OrthoDB" id="10256774at2759"/>